<dbReference type="Proteomes" id="UP000054279">
    <property type="component" value="Unassembled WGS sequence"/>
</dbReference>
<evidence type="ECO:0000313" key="1">
    <source>
        <dbReference type="EMBL" id="KIJ43300.1"/>
    </source>
</evidence>
<sequence length="150" mass="16843">MIIASLGNCNGRFTNTHPSFPSVTTLLSLLYDEEHVVATLILHKYRYDPWRRRDRRCGNRSRWGLGERWNGSPWMPAVYGIGARVFGSKPWLQHAASLRKVIDTLASLTLPTEPHGRDLRRTIYEGHLLAAALLLASGTLPTKSEGHTTP</sequence>
<protein>
    <submittedName>
        <fullName evidence="1">Uncharacterized protein</fullName>
    </submittedName>
</protein>
<name>A0A0C9VWT2_SPHS4</name>
<proteinExistence type="predicted"/>
<dbReference type="AlphaFoldDB" id="A0A0C9VWT2"/>
<dbReference type="EMBL" id="KN837124">
    <property type="protein sequence ID" value="KIJ43300.1"/>
    <property type="molecule type" value="Genomic_DNA"/>
</dbReference>
<reference evidence="1 2" key="1">
    <citation type="submission" date="2014-06" db="EMBL/GenBank/DDBJ databases">
        <title>Evolutionary Origins and Diversification of the Mycorrhizal Mutualists.</title>
        <authorList>
            <consortium name="DOE Joint Genome Institute"/>
            <consortium name="Mycorrhizal Genomics Consortium"/>
            <person name="Kohler A."/>
            <person name="Kuo A."/>
            <person name="Nagy L.G."/>
            <person name="Floudas D."/>
            <person name="Copeland A."/>
            <person name="Barry K.W."/>
            <person name="Cichocki N."/>
            <person name="Veneault-Fourrey C."/>
            <person name="LaButti K."/>
            <person name="Lindquist E.A."/>
            <person name="Lipzen A."/>
            <person name="Lundell T."/>
            <person name="Morin E."/>
            <person name="Murat C."/>
            <person name="Riley R."/>
            <person name="Ohm R."/>
            <person name="Sun H."/>
            <person name="Tunlid A."/>
            <person name="Henrissat B."/>
            <person name="Grigoriev I.V."/>
            <person name="Hibbett D.S."/>
            <person name="Martin F."/>
        </authorList>
    </citation>
    <scope>NUCLEOTIDE SEQUENCE [LARGE SCALE GENOMIC DNA]</scope>
    <source>
        <strain evidence="1 2">SS14</strain>
    </source>
</reference>
<accession>A0A0C9VWT2</accession>
<gene>
    <name evidence="1" type="ORF">M422DRAFT_30956</name>
</gene>
<dbReference type="HOGENOM" id="CLU_1741750_0_0_1"/>
<keyword evidence="2" id="KW-1185">Reference proteome</keyword>
<organism evidence="1 2">
    <name type="scientific">Sphaerobolus stellatus (strain SS14)</name>
    <dbReference type="NCBI Taxonomy" id="990650"/>
    <lineage>
        <taxon>Eukaryota</taxon>
        <taxon>Fungi</taxon>
        <taxon>Dikarya</taxon>
        <taxon>Basidiomycota</taxon>
        <taxon>Agaricomycotina</taxon>
        <taxon>Agaricomycetes</taxon>
        <taxon>Phallomycetidae</taxon>
        <taxon>Geastrales</taxon>
        <taxon>Sphaerobolaceae</taxon>
        <taxon>Sphaerobolus</taxon>
    </lineage>
</organism>
<evidence type="ECO:0000313" key="2">
    <source>
        <dbReference type="Proteomes" id="UP000054279"/>
    </source>
</evidence>